<feature type="binding site" evidence="7">
    <location>
        <position position="100"/>
    </location>
    <ligand>
        <name>Zn(2+)</name>
        <dbReference type="ChEBI" id="CHEBI:29105"/>
        <label>2</label>
    </ligand>
</feature>
<feature type="binding site" evidence="8">
    <location>
        <position position="286"/>
    </location>
    <ligand>
        <name>allantoate</name>
        <dbReference type="ChEBI" id="CHEBI:17536"/>
    </ligand>
</feature>
<comment type="caution">
    <text evidence="9">The sequence shown here is derived from an EMBL/GenBank/DDBJ whole genome shotgun (WGS) entry which is preliminary data.</text>
</comment>
<comment type="cofactor">
    <cofactor evidence="1">
        <name>Mn(2+)</name>
        <dbReference type="ChEBI" id="CHEBI:29035"/>
    </cofactor>
</comment>
<organism evidence="9 10">
    <name type="scientific">Ensifer canadensis</name>
    <dbReference type="NCBI Taxonomy" id="555315"/>
    <lineage>
        <taxon>Bacteria</taxon>
        <taxon>Pseudomonadati</taxon>
        <taxon>Pseudomonadota</taxon>
        <taxon>Alphaproteobacteria</taxon>
        <taxon>Hyphomicrobiales</taxon>
        <taxon>Rhizobiaceae</taxon>
        <taxon>Sinorhizobium/Ensifer group</taxon>
        <taxon>Ensifer</taxon>
    </lineage>
</organism>
<accession>A0AAW4FNK8</accession>
<dbReference type="InterPro" id="IPR002933">
    <property type="entry name" value="Peptidase_M20"/>
</dbReference>
<name>A0AAW4FNK8_9HYPH</name>
<protein>
    <submittedName>
        <fullName evidence="9">Zn-dependent hydrolase</fullName>
    </submittedName>
</protein>
<dbReference type="GO" id="GO:0016813">
    <property type="term" value="F:hydrolase activity, acting on carbon-nitrogen (but not peptide) bonds, in linear amidines"/>
    <property type="evidence" value="ECO:0007669"/>
    <property type="project" value="InterPro"/>
</dbReference>
<evidence type="ECO:0000256" key="2">
    <source>
        <dbReference type="ARBA" id="ARBA00006153"/>
    </source>
</evidence>
<feature type="binding site" evidence="8">
    <location>
        <position position="299"/>
    </location>
    <ligand>
        <name>allantoate</name>
        <dbReference type="ChEBI" id="CHEBI:17536"/>
    </ligand>
</feature>
<dbReference type="PANTHER" id="PTHR32494">
    <property type="entry name" value="ALLANTOATE DEIMINASE-RELATED"/>
    <property type="match status" value="1"/>
</dbReference>
<dbReference type="PANTHER" id="PTHR32494:SF19">
    <property type="entry name" value="ALLANTOATE DEIMINASE-RELATED"/>
    <property type="match status" value="1"/>
</dbReference>
<gene>
    <name evidence="9" type="ORF">GFB56_19165</name>
</gene>
<dbReference type="EMBL" id="WXFA01000012">
    <property type="protein sequence ID" value="MBM3092905.1"/>
    <property type="molecule type" value="Genomic_DNA"/>
</dbReference>
<keyword evidence="5 9" id="KW-0378">Hydrolase</keyword>
<evidence type="ECO:0000256" key="7">
    <source>
        <dbReference type="PIRSR" id="PIRSR001235-1"/>
    </source>
</evidence>
<dbReference type="NCBIfam" id="NF009531">
    <property type="entry name" value="PRK12893.1-5"/>
    <property type="match status" value="1"/>
</dbReference>
<dbReference type="SUPFAM" id="SSF53187">
    <property type="entry name" value="Zn-dependent exopeptidases"/>
    <property type="match status" value="1"/>
</dbReference>
<dbReference type="GO" id="GO:0046872">
    <property type="term" value="F:metal ion binding"/>
    <property type="evidence" value="ECO:0007669"/>
    <property type="project" value="UniProtKB-KW"/>
</dbReference>
<feature type="binding site" evidence="7">
    <location>
        <position position="394"/>
    </location>
    <ligand>
        <name>Zn(2+)</name>
        <dbReference type="ChEBI" id="CHEBI:29105"/>
        <label>2</label>
    </ligand>
</feature>
<feature type="binding site" evidence="7">
    <location>
        <position position="135"/>
    </location>
    <ligand>
        <name>Zn(2+)</name>
        <dbReference type="ChEBI" id="CHEBI:29105"/>
        <label>2</label>
    </ligand>
</feature>
<comment type="subunit">
    <text evidence="3">Homodimer.</text>
</comment>
<keyword evidence="6" id="KW-0464">Manganese</keyword>
<evidence type="ECO:0000256" key="5">
    <source>
        <dbReference type="ARBA" id="ARBA00022801"/>
    </source>
</evidence>
<feature type="binding site" evidence="8">
    <location>
        <position position="222"/>
    </location>
    <ligand>
        <name>allantoate</name>
        <dbReference type="ChEBI" id="CHEBI:17536"/>
    </ligand>
</feature>
<dbReference type="InterPro" id="IPR010158">
    <property type="entry name" value="Amidase_Cbmase"/>
</dbReference>
<proteinExistence type="inferred from homology"/>
<feature type="binding site" evidence="7">
    <location>
        <position position="197"/>
    </location>
    <ligand>
        <name>Zn(2+)</name>
        <dbReference type="ChEBI" id="CHEBI:29105"/>
        <label>1</label>
    </ligand>
</feature>
<reference evidence="9 10" key="1">
    <citation type="submission" date="2020-01" db="EMBL/GenBank/DDBJ databases">
        <title>Draft genome assembly of Ensifer adhaerens T173.</title>
        <authorList>
            <person name="Craig J.E."/>
            <person name="Stinchcombe J.R."/>
        </authorList>
    </citation>
    <scope>NUCLEOTIDE SEQUENCE [LARGE SCALE GENOMIC DNA]</scope>
    <source>
        <strain evidence="9 10">T173</strain>
    </source>
</reference>
<dbReference type="Pfam" id="PF01546">
    <property type="entry name" value="Peptidase_M20"/>
    <property type="match status" value="1"/>
</dbReference>
<feature type="binding site" evidence="7">
    <location>
        <position position="89"/>
    </location>
    <ligand>
        <name>Zn(2+)</name>
        <dbReference type="ChEBI" id="CHEBI:29105"/>
        <label>1</label>
    </ligand>
</feature>
<dbReference type="NCBIfam" id="TIGR01879">
    <property type="entry name" value="hydantase"/>
    <property type="match status" value="1"/>
</dbReference>
<evidence type="ECO:0000256" key="6">
    <source>
        <dbReference type="ARBA" id="ARBA00023211"/>
    </source>
</evidence>
<evidence type="ECO:0000313" key="9">
    <source>
        <dbReference type="EMBL" id="MBM3092905.1"/>
    </source>
</evidence>
<evidence type="ECO:0000313" key="10">
    <source>
        <dbReference type="Proteomes" id="UP000744980"/>
    </source>
</evidence>
<keyword evidence="7" id="KW-0862">Zinc</keyword>
<dbReference type="InterPro" id="IPR036264">
    <property type="entry name" value="Bact_exopeptidase_dim_dom"/>
</dbReference>
<evidence type="ECO:0000256" key="4">
    <source>
        <dbReference type="ARBA" id="ARBA00022723"/>
    </source>
</evidence>
<keyword evidence="10" id="KW-1185">Reference proteome</keyword>
<feature type="binding site" evidence="7">
    <location>
        <position position="100"/>
    </location>
    <ligand>
        <name>Zn(2+)</name>
        <dbReference type="ChEBI" id="CHEBI:29105"/>
        <label>1</label>
    </ligand>
</feature>
<keyword evidence="4 7" id="KW-0479">Metal-binding</keyword>
<dbReference type="SUPFAM" id="SSF55031">
    <property type="entry name" value="Bacterial exopeptidase dimerisation domain"/>
    <property type="match status" value="1"/>
</dbReference>
<sequence>MSAAIRLGRNMPLDAERLWSDLMDLATITEPERPYTRRSFSKLFIEGREWLARRFKEAGMTVRIDAGGNLIGRLEGSDTTAGTIIIGSHSDTVPSGGRFDGVAGVIAALEIARSLHQAGRKLRHAVEVVDFLAEEPSEFGLSCVGSRAMTGMLTGDQLDFTDPTGERLGEAIARVGGDPKRLTDAVRGDVVACFELHIEQGAVLEESRIDLGMVSAIVGIARVEIAFEGRADHAGTTPMTMRRDAGLAAAMTVSFVADRASKDALTGQGHFVATCGIVEQEPNAANVVPGASRIVVDIRAEDHSLTQYFIAALDQRTRAIAHQLGIGRPVWKVLSDSDPAQCDDTLRSMLQESAISLGLSSRTMASGAGHDTAFLTRIAPSAMVFVPCREGRSHAPEEWAERDSLAAGAAVIHDAILKFDLVTEPEQGSGEAIV</sequence>
<dbReference type="PIRSF" id="PIRSF001235">
    <property type="entry name" value="Amidase_carbamoylase"/>
    <property type="match status" value="1"/>
</dbReference>
<evidence type="ECO:0000256" key="8">
    <source>
        <dbReference type="PIRSR" id="PIRSR001235-2"/>
    </source>
</evidence>
<comment type="similarity">
    <text evidence="2">Belongs to the peptidase M20 family.</text>
</comment>
<dbReference type="AlphaFoldDB" id="A0AAW4FNK8"/>
<comment type="cofactor">
    <cofactor evidence="7">
        <name>Zn(2+)</name>
        <dbReference type="ChEBI" id="CHEBI:29105"/>
    </cofactor>
    <text evidence="7">Binds 2 Zn(2+) ions per subunit.</text>
</comment>
<dbReference type="Gene3D" id="3.40.630.10">
    <property type="entry name" value="Zn peptidases"/>
    <property type="match status" value="1"/>
</dbReference>
<evidence type="ECO:0000256" key="1">
    <source>
        <dbReference type="ARBA" id="ARBA00001936"/>
    </source>
</evidence>
<dbReference type="Gene3D" id="3.30.70.360">
    <property type="match status" value="1"/>
</dbReference>
<dbReference type="Proteomes" id="UP000744980">
    <property type="component" value="Unassembled WGS sequence"/>
</dbReference>
<evidence type="ECO:0000256" key="3">
    <source>
        <dbReference type="ARBA" id="ARBA00011738"/>
    </source>
</evidence>
<dbReference type="CDD" id="cd03884">
    <property type="entry name" value="M20_bAS"/>
    <property type="match status" value="1"/>
</dbReference>